<dbReference type="SUPFAM" id="SSF52540">
    <property type="entry name" value="P-loop containing nucleoside triphosphate hydrolases"/>
    <property type="match status" value="2"/>
</dbReference>
<dbReference type="SMART" id="SM00490">
    <property type="entry name" value="HELICc"/>
    <property type="match status" value="1"/>
</dbReference>
<dbReference type="RefSeq" id="WP_170071127.1">
    <property type="nucleotide sequence ID" value="NZ_JABBCX010000001.1"/>
</dbReference>
<evidence type="ECO:0000256" key="3">
    <source>
        <dbReference type="ARBA" id="ARBA00022806"/>
    </source>
</evidence>
<dbReference type="GO" id="GO:0004386">
    <property type="term" value="F:helicase activity"/>
    <property type="evidence" value="ECO:0007669"/>
    <property type="project" value="UniProtKB-KW"/>
</dbReference>
<gene>
    <name evidence="8" type="ORF">HHL01_04005</name>
</gene>
<dbReference type="Gene3D" id="3.40.50.10810">
    <property type="entry name" value="Tandem AAA-ATPase domain"/>
    <property type="match status" value="1"/>
</dbReference>
<keyword evidence="1" id="KW-0547">Nucleotide-binding</keyword>
<feature type="domain" description="Helicase C-terminal" evidence="7">
    <location>
        <begin position="404"/>
        <end position="624"/>
    </location>
</feature>
<proteinExistence type="predicted"/>
<dbReference type="CDD" id="cd18793">
    <property type="entry name" value="SF2_C_SNF"/>
    <property type="match status" value="1"/>
</dbReference>
<dbReference type="InterPro" id="IPR000330">
    <property type="entry name" value="SNF2_N"/>
</dbReference>
<keyword evidence="5" id="KW-0175">Coiled coil</keyword>
<comment type="caution">
    <text evidence="8">The sequence shown here is derived from an EMBL/GenBank/DDBJ whole genome shotgun (WGS) entry which is preliminary data.</text>
</comment>
<evidence type="ECO:0000256" key="5">
    <source>
        <dbReference type="SAM" id="Coils"/>
    </source>
</evidence>
<dbReference type="InterPro" id="IPR049730">
    <property type="entry name" value="SNF2/RAD54-like_C"/>
</dbReference>
<dbReference type="CDD" id="cd18011">
    <property type="entry name" value="DEXDc_RapA"/>
    <property type="match status" value="1"/>
</dbReference>
<keyword evidence="3 8" id="KW-0347">Helicase</keyword>
<dbReference type="InterPro" id="IPR038718">
    <property type="entry name" value="SNF2-like_sf"/>
</dbReference>
<dbReference type="PANTHER" id="PTHR10799">
    <property type="entry name" value="SNF2/RAD54 HELICASE FAMILY"/>
    <property type="match status" value="1"/>
</dbReference>
<accession>A0A7X9YE17</accession>
<reference evidence="8 9" key="1">
    <citation type="submission" date="2020-04" db="EMBL/GenBank/DDBJ databases">
        <title>Genome Sequencing and Assembley of Pseudoalteromonas artica.</title>
        <authorList>
            <person name="Akerly B."/>
            <person name="Cook G."/>
        </authorList>
    </citation>
    <scope>NUCLEOTIDE SEQUENCE [LARGE SCALE GENOMIC DNA]</scope>
    <source>
        <strain evidence="8 9">NEC-BIFX-0059</strain>
    </source>
</reference>
<dbReference type="GO" id="GO:0005524">
    <property type="term" value="F:ATP binding"/>
    <property type="evidence" value="ECO:0007669"/>
    <property type="project" value="UniProtKB-KW"/>
</dbReference>
<organism evidence="8 9">
    <name type="scientific">Pseudoalteromonas arctica</name>
    <dbReference type="NCBI Taxonomy" id="394751"/>
    <lineage>
        <taxon>Bacteria</taxon>
        <taxon>Pseudomonadati</taxon>
        <taxon>Pseudomonadota</taxon>
        <taxon>Gammaproteobacteria</taxon>
        <taxon>Alteromonadales</taxon>
        <taxon>Pseudoalteromonadaceae</taxon>
        <taxon>Pseudoalteromonas</taxon>
    </lineage>
</organism>
<sequence length="962" mass="110314">MSNGITPYHAKYFAHELSILHANNGVDRLSQSLFDASVDLNPHQIEAALFALDNPLNKGVVLADEVGLGKTIEAGLVLCQYWAERKRKLLIICPASLRRQWAQELQDKFNLPSQILDAKTYNQLQKSGIYNPLNNKQVVIMSYHYAARLEDKLVGQMWDLVVIDEAHKLRNAHREGNRMGQALKRALFGRKKLLLTATPLQNSLMELYGMSTLIDEHIFGDDKAFRKQFMQGDSDQQELKERLAGFVKRTLRKQVLEYVKYTQRKAITVPFTPSDQEQALYDAVSAFIEKDDSYALPKRQKHLTGLILRKLLASSSYAVLNTLQVMKCRLEQLKEKRGDHDDDLLRTIIEDDDLETDYLDEEDIDELLGEEAAKEVIDDKRLDLEIKELEGFISQAEGIQNDEKAKALLKALELGFAQMSEMGAANKVIIFTESKRTQAYLASFLAQHGFRDKIVTFSGSNTQPEATEVYKSWRDKHAGSDVVTGSPQVDRRTALIEHFRDSAEVMIATEAAAEGVNLQFCSLLINYDLPWNPQRVEQRIGRCHRYGQKFDVVVINFMNQRNYADQRVLELLTHKFTLFDGVFGASDSVLGSLESGVDFEKRIQQIYQECRSPAEIEAAFKTLQKELEADINIKMQQTQEALLEHFDEDIHDLLKIKLDQANERLDKVSRWFWAVTQHQLQDQAYFNEQDYTFTLTNQVAEQAQGKYQLIRKGTQAENTAQQAIDSHAHKYRITHPLGEYVIDNARVTDTPKSKIIFDYQNHPTKVSVAEKLQGQSGWLSLNLLRIEAFQTEEHLVFTGITDKGQLIDVEACKALFNVIATSGSSIESTIPEKLIENQARQLDAKLAEAMDLNNKYFQEERDKLEKWADDKVLAAEQALVDTKNQIKSLKRESRHAVSVEEQQKVQKQLKDLERKQRKQRAEIWDVEDEIAEKRDALIKALEIRMKQKTEVNELFTIRWSVK</sequence>
<dbReference type="InterPro" id="IPR027417">
    <property type="entry name" value="P-loop_NTPase"/>
</dbReference>
<dbReference type="Pfam" id="PF00176">
    <property type="entry name" value="SNF2-rel_dom"/>
    <property type="match status" value="1"/>
</dbReference>
<dbReference type="SMART" id="SM00487">
    <property type="entry name" value="DEXDc"/>
    <property type="match status" value="1"/>
</dbReference>
<dbReference type="PROSITE" id="PS51192">
    <property type="entry name" value="HELICASE_ATP_BIND_1"/>
    <property type="match status" value="1"/>
</dbReference>
<dbReference type="GO" id="GO:0016787">
    <property type="term" value="F:hydrolase activity"/>
    <property type="evidence" value="ECO:0007669"/>
    <property type="project" value="UniProtKB-KW"/>
</dbReference>
<keyword evidence="2" id="KW-0378">Hydrolase</keyword>
<keyword evidence="4" id="KW-0067">ATP-binding</keyword>
<dbReference type="PROSITE" id="PS51194">
    <property type="entry name" value="HELICASE_CTER"/>
    <property type="match status" value="1"/>
</dbReference>
<dbReference type="InterPro" id="IPR001650">
    <property type="entry name" value="Helicase_C-like"/>
</dbReference>
<feature type="domain" description="Helicase ATP-binding" evidence="6">
    <location>
        <begin position="51"/>
        <end position="217"/>
    </location>
</feature>
<evidence type="ECO:0000313" key="9">
    <source>
        <dbReference type="Proteomes" id="UP000519126"/>
    </source>
</evidence>
<dbReference type="Pfam" id="PF00271">
    <property type="entry name" value="Helicase_C"/>
    <property type="match status" value="1"/>
</dbReference>
<evidence type="ECO:0000259" key="7">
    <source>
        <dbReference type="PROSITE" id="PS51194"/>
    </source>
</evidence>
<evidence type="ECO:0000313" key="8">
    <source>
        <dbReference type="EMBL" id="NMF47353.1"/>
    </source>
</evidence>
<evidence type="ECO:0000256" key="2">
    <source>
        <dbReference type="ARBA" id="ARBA00022801"/>
    </source>
</evidence>
<dbReference type="AlphaFoldDB" id="A0A7X9YE17"/>
<dbReference type="InterPro" id="IPR057342">
    <property type="entry name" value="DEXDc_RapA"/>
</dbReference>
<feature type="coiled-coil region" evidence="5">
    <location>
        <begin position="835"/>
        <end position="929"/>
    </location>
</feature>
<evidence type="ECO:0000256" key="4">
    <source>
        <dbReference type="ARBA" id="ARBA00022840"/>
    </source>
</evidence>
<dbReference type="Proteomes" id="UP000519126">
    <property type="component" value="Unassembled WGS sequence"/>
</dbReference>
<dbReference type="EMBL" id="JABBCX010000001">
    <property type="protein sequence ID" value="NMF47353.1"/>
    <property type="molecule type" value="Genomic_DNA"/>
</dbReference>
<dbReference type="InterPro" id="IPR014001">
    <property type="entry name" value="Helicase_ATP-bd"/>
</dbReference>
<name>A0A7X9YE17_9GAMM</name>
<evidence type="ECO:0000259" key="6">
    <source>
        <dbReference type="PROSITE" id="PS51192"/>
    </source>
</evidence>
<protein>
    <submittedName>
        <fullName evidence="8">DEAD/DEAH box helicase family protein</fullName>
    </submittedName>
</protein>
<evidence type="ECO:0000256" key="1">
    <source>
        <dbReference type="ARBA" id="ARBA00022741"/>
    </source>
</evidence>
<dbReference type="Gene3D" id="3.40.50.300">
    <property type="entry name" value="P-loop containing nucleotide triphosphate hydrolases"/>
    <property type="match status" value="1"/>
</dbReference>